<gene>
    <name evidence="3" type="ORF">MICPUCDRAFT_54933</name>
    <name evidence="2" type="ORF">MICPUCDRAFT_66093</name>
</gene>
<dbReference type="eggNOG" id="ENOG502RZ16">
    <property type="taxonomic scope" value="Eukaryota"/>
</dbReference>
<dbReference type="InterPro" id="IPR006342">
    <property type="entry name" value="FkbM_mtfrase"/>
</dbReference>
<dbReference type="GO" id="GO:0005789">
    <property type="term" value="C:endoplasmic reticulum membrane"/>
    <property type="evidence" value="ECO:0007669"/>
    <property type="project" value="TreeGrafter"/>
</dbReference>
<protein>
    <submittedName>
        <fullName evidence="2">Predicted protein</fullName>
    </submittedName>
</protein>
<dbReference type="OrthoDB" id="512533at2759"/>
<accession>C1NAJ0</accession>
<feature type="domain" description="Methyltransferase FkbM" evidence="1">
    <location>
        <begin position="133"/>
        <end position="279"/>
    </location>
</feature>
<dbReference type="RefSeq" id="XP_003064969.1">
    <property type="nucleotide sequence ID" value="XM_003064923.1"/>
</dbReference>
<dbReference type="GO" id="GO:0031902">
    <property type="term" value="C:late endosome membrane"/>
    <property type="evidence" value="ECO:0007669"/>
    <property type="project" value="TreeGrafter"/>
</dbReference>
<dbReference type="EMBL" id="GG663753">
    <property type="protein sequence ID" value="EEH50949.1"/>
    <property type="molecule type" value="Genomic_DNA"/>
</dbReference>
<keyword evidence="4" id="KW-1185">Reference proteome</keyword>
<dbReference type="GO" id="GO:0006888">
    <property type="term" value="P:endoplasmic reticulum to Golgi vesicle-mediated transport"/>
    <property type="evidence" value="ECO:0007669"/>
    <property type="project" value="TreeGrafter"/>
</dbReference>
<dbReference type="EMBL" id="GG663753">
    <property type="protein sequence ID" value="EEH50948.1"/>
    <property type="molecule type" value="Genomic_DNA"/>
</dbReference>
<dbReference type="GeneID" id="9690410"/>
<evidence type="ECO:0000259" key="1">
    <source>
        <dbReference type="Pfam" id="PF05050"/>
    </source>
</evidence>
<dbReference type="Proteomes" id="UP000001876">
    <property type="component" value="Unassembled WGS sequence"/>
</dbReference>
<dbReference type="GO" id="GO:0005794">
    <property type="term" value="C:Golgi apparatus"/>
    <property type="evidence" value="ECO:0007669"/>
    <property type="project" value="TreeGrafter"/>
</dbReference>
<dbReference type="InterPro" id="IPR053202">
    <property type="entry name" value="EGF_Rcpt_Signaling_Reg"/>
</dbReference>
<evidence type="ECO:0000313" key="2">
    <source>
        <dbReference type="EMBL" id="EEH50948.1"/>
    </source>
</evidence>
<name>C1NAJ0_MICPC</name>
<dbReference type="SUPFAM" id="SSF53335">
    <property type="entry name" value="S-adenosyl-L-methionine-dependent methyltransferases"/>
    <property type="match status" value="1"/>
</dbReference>
<evidence type="ECO:0000313" key="4">
    <source>
        <dbReference type="Proteomes" id="UP000001876"/>
    </source>
</evidence>
<sequence length="332" mass="38542">MQYISFRRILRRTCTVVLFCTSLRCVANYINVRINTSTEQDGASGATRFGVQHFQNPRPIDNTRDEETQWRTFVHTFEAENSDYQDWCRGKLQQTLGSTKYYTMGSQFEQDIYMIRNIFYSQVLSAEKGFYVDSGANHAQQLSNTLFFDVCLGWEGLCAEPNEEYHLSLRTNRTCVLAPECIADGEKTLPFVFAGAGGRIASNDSLTSSSVQCRRLDQMLDKYARGRTHVDFFSLDVEGSEMTILKAVPWDKISFNAILIETFWLSDRIVDRFMTERGFAKVQQLAIDSLYLTWSQRDEARPWLPPNWEHFWELNTRYRDEMRLSGQLSDQL</sequence>
<dbReference type="KEGG" id="mpp:MICPUCDRAFT_54933"/>
<evidence type="ECO:0000313" key="3">
    <source>
        <dbReference type="EMBL" id="EEH50949.1"/>
    </source>
</evidence>
<dbReference type="GeneID" id="9690358"/>
<dbReference type="Gene3D" id="3.40.50.150">
    <property type="entry name" value="Vaccinia Virus protein VP39"/>
    <property type="match status" value="1"/>
</dbReference>
<organism evidence="4">
    <name type="scientific">Micromonas pusilla (strain CCMP1545)</name>
    <name type="common">Picoplanktonic green alga</name>
    <dbReference type="NCBI Taxonomy" id="564608"/>
    <lineage>
        <taxon>Eukaryota</taxon>
        <taxon>Viridiplantae</taxon>
        <taxon>Chlorophyta</taxon>
        <taxon>Mamiellophyceae</taxon>
        <taxon>Mamiellales</taxon>
        <taxon>Mamiellaceae</taxon>
        <taxon>Micromonas</taxon>
    </lineage>
</organism>
<dbReference type="InterPro" id="IPR029063">
    <property type="entry name" value="SAM-dependent_MTases_sf"/>
</dbReference>
<dbReference type="KEGG" id="mpp:MICPUCDRAFT_66093"/>
<dbReference type="PANTHER" id="PTHR34009:SF2">
    <property type="entry name" value="PROTEIN STAR"/>
    <property type="match status" value="1"/>
</dbReference>
<dbReference type="Pfam" id="PF05050">
    <property type="entry name" value="Methyltransf_21"/>
    <property type="match status" value="1"/>
</dbReference>
<dbReference type="PANTHER" id="PTHR34009">
    <property type="entry name" value="PROTEIN STAR"/>
    <property type="match status" value="1"/>
</dbReference>
<proteinExistence type="predicted"/>
<dbReference type="GO" id="GO:0016197">
    <property type="term" value="P:endosomal transport"/>
    <property type="evidence" value="ECO:0007669"/>
    <property type="project" value="TreeGrafter"/>
</dbReference>
<reference evidence="2 4" key="1">
    <citation type="journal article" date="2009" name="Science">
        <title>Green evolution and dynamic adaptations revealed by genomes of the marine picoeukaryotes Micromonas.</title>
        <authorList>
            <person name="Worden A.Z."/>
            <person name="Lee J.H."/>
            <person name="Mock T."/>
            <person name="Rouze P."/>
            <person name="Simmons M.P."/>
            <person name="Aerts A.L."/>
            <person name="Allen A.E."/>
            <person name="Cuvelier M.L."/>
            <person name="Derelle E."/>
            <person name="Everett M.V."/>
            <person name="Foulon E."/>
            <person name="Grimwood J."/>
            <person name="Gundlach H."/>
            <person name="Henrissat B."/>
            <person name="Napoli C."/>
            <person name="McDonald S.M."/>
            <person name="Parker M.S."/>
            <person name="Rombauts S."/>
            <person name="Salamov A."/>
            <person name="Von Dassow P."/>
            <person name="Badger J.H."/>
            <person name="Coutinho P.M."/>
            <person name="Demir E."/>
            <person name="Dubchak I."/>
            <person name="Gentemann C."/>
            <person name="Eikrem W."/>
            <person name="Gready J.E."/>
            <person name="John U."/>
            <person name="Lanier W."/>
            <person name="Lindquist E.A."/>
            <person name="Lucas S."/>
            <person name="Mayer K.F."/>
            <person name="Moreau H."/>
            <person name="Not F."/>
            <person name="Otillar R."/>
            <person name="Panaud O."/>
            <person name="Pangilinan J."/>
            <person name="Paulsen I."/>
            <person name="Piegu B."/>
            <person name="Poliakov A."/>
            <person name="Robbens S."/>
            <person name="Schmutz J."/>
            <person name="Toulza E."/>
            <person name="Wyss T."/>
            <person name="Zelensky A."/>
            <person name="Zhou K."/>
            <person name="Armbrust E.V."/>
            <person name="Bhattacharya D."/>
            <person name="Goodenough U.W."/>
            <person name="Van de Peer Y."/>
            <person name="Grigoriev I.V."/>
        </authorList>
    </citation>
    <scope>NUCLEOTIDE SEQUENCE [LARGE SCALE GENOMIC DNA]</scope>
    <source>
        <strain evidence="2 4">CCMP1545</strain>
    </source>
</reference>
<dbReference type="AlphaFoldDB" id="C1NAJ0"/>
<dbReference type="GO" id="GO:0005886">
    <property type="term" value="C:plasma membrane"/>
    <property type="evidence" value="ECO:0007669"/>
    <property type="project" value="TreeGrafter"/>
</dbReference>
<dbReference type="RefSeq" id="XP_003064968.1">
    <property type="nucleotide sequence ID" value="XM_003064922.1"/>
</dbReference>